<protein>
    <submittedName>
        <fullName evidence="1">Uncharacterized protein</fullName>
    </submittedName>
</protein>
<reference evidence="1 2" key="1">
    <citation type="submission" date="2020-08" db="EMBL/GenBank/DDBJ databases">
        <title>Sequencing the genomes of 1000 actinobacteria strains.</title>
        <authorList>
            <person name="Klenk H.-P."/>
        </authorList>
    </citation>
    <scope>NUCLEOTIDE SEQUENCE [LARGE SCALE GENOMIC DNA]</scope>
    <source>
        <strain evidence="1 2">DSM 45258</strain>
    </source>
</reference>
<dbReference type="Proteomes" id="UP000567922">
    <property type="component" value="Unassembled WGS sequence"/>
</dbReference>
<dbReference type="EMBL" id="JACHWS010000006">
    <property type="protein sequence ID" value="MBB3040073.1"/>
    <property type="molecule type" value="Genomic_DNA"/>
</dbReference>
<organism evidence="1 2">
    <name type="scientific">Hoyosella altamirensis</name>
    <dbReference type="NCBI Taxonomy" id="616997"/>
    <lineage>
        <taxon>Bacteria</taxon>
        <taxon>Bacillati</taxon>
        <taxon>Actinomycetota</taxon>
        <taxon>Actinomycetes</taxon>
        <taxon>Mycobacteriales</taxon>
        <taxon>Hoyosellaceae</taxon>
        <taxon>Hoyosella</taxon>
    </lineage>
</organism>
<proteinExistence type="predicted"/>
<gene>
    <name evidence="1" type="ORF">FHU29_004568</name>
</gene>
<comment type="caution">
    <text evidence="1">The sequence shown here is derived from an EMBL/GenBank/DDBJ whole genome shotgun (WGS) entry which is preliminary data.</text>
</comment>
<evidence type="ECO:0000313" key="1">
    <source>
        <dbReference type="EMBL" id="MBB3040073.1"/>
    </source>
</evidence>
<keyword evidence="2" id="KW-1185">Reference proteome</keyword>
<evidence type="ECO:0000313" key="2">
    <source>
        <dbReference type="Proteomes" id="UP000567922"/>
    </source>
</evidence>
<dbReference type="AlphaFoldDB" id="A0A839RW58"/>
<accession>A0A839RW58</accession>
<name>A0A839RW58_9ACTN</name>
<sequence length="57" mass="6713">MFEQVCGLNVDLERVVSIKKVQIEEFRHRINVLQVTTFEHLEGTATTQRRARAVQMR</sequence>